<organism evidence="1 2">
    <name type="scientific">Mucilaginibacter gotjawali</name>
    <dbReference type="NCBI Taxonomy" id="1550579"/>
    <lineage>
        <taxon>Bacteria</taxon>
        <taxon>Pseudomonadati</taxon>
        <taxon>Bacteroidota</taxon>
        <taxon>Sphingobacteriia</taxon>
        <taxon>Sphingobacteriales</taxon>
        <taxon>Sphingobacteriaceae</taxon>
        <taxon>Mucilaginibacter</taxon>
    </lineage>
</organism>
<gene>
    <name evidence="1" type="ORF">MgSA37_03439</name>
</gene>
<protein>
    <submittedName>
        <fullName evidence="1">Uncharacterized protein</fullName>
    </submittedName>
</protein>
<dbReference type="OrthoDB" id="676548at2"/>
<dbReference type="EMBL" id="AP017313">
    <property type="protein sequence ID" value="BAU55258.1"/>
    <property type="molecule type" value="Genomic_DNA"/>
</dbReference>
<sequence>MEKISDFLKELRERLSSPLISSFLIAWLVANWRIVVGLVFYKIKDLNLDGYKSYFDLIEKNISLTNNLIWPLAIALFYTFIFPFLRNIIQAFGVWINKWGVDWTLKIQKDGSIGVEKYIQLRSKYKSLNENLIKVISDESLTNQENVTLNHQLQIIKSEKNDIKDMLDKYTNYNSLSILYGEWKYKTYQYGNVTLEVEDFSLGDKIEINNQSLFFLKNNKPVDTYNIQYYLSNLNMLVIIMSPPTATGNWKTLQFNINNNWNYLKGRDGSGNIFELERIVKKQ</sequence>
<keyword evidence="2" id="KW-1185">Reference proteome</keyword>
<accession>A0A120MZ45</accession>
<name>A0A120MZ45_9SPHI</name>
<evidence type="ECO:0000313" key="1">
    <source>
        <dbReference type="EMBL" id="BAU55258.1"/>
    </source>
</evidence>
<proteinExistence type="predicted"/>
<dbReference type="AlphaFoldDB" id="A0A120MZ45"/>
<dbReference type="RefSeq" id="WP_096353502.1">
    <property type="nucleotide sequence ID" value="NZ_AP017313.1"/>
</dbReference>
<reference evidence="1 2" key="1">
    <citation type="submission" date="2015-12" db="EMBL/GenBank/DDBJ databases">
        <title>Genome sequence of Mucilaginibacter gotjawali.</title>
        <authorList>
            <person name="Lee J.S."/>
            <person name="Lee K.C."/>
            <person name="Kim K.K."/>
            <person name="Lee B.W."/>
        </authorList>
    </citation>
    <scope>NUCLEOTIDE SEQUENCE [LARGE SCALE GENOMIC DNA]</scope>
    <source>
        <strain evidence="1 2">SA3-7</strain>
    </source>
</reference>
<dbReference type="Proteomes" id="UP000218263">
    <property type="component" value="Chromosome"/>
</dbReference>
<evidence type="ECO:0000313" key="2">
    <source>
        <dbReference type="Proteomes" id="UP000218263"/>
    </source>
</evidence>
<dbReference type="KEGG" id="mgot:MgSA37_03439"/>